<dbReference type="Pfam" id="PF00149">
    <property type="entry name" value="Metallophos"/>
    <property type="match status" value="1"/>
</dbReference>
<dbReference type="PANTHER" id="PTHR12905:SF0">
    <property type="entry name" value="CALCINEURIN-LIKE PHOSPHOESTERASE DOMAIN-CONTAINING PROTEIN"/>
    <property type="match status" value="1"/>
</dbReference>
<dbReference type="SUPFAM" id="SSF56300">
    <property type="entry name" value="Metallo-dependent phosphatases"/>
    <property type="match status" value="1"/>
</dbReference>
<proteinExistence type="predicted"/>
<dbReference type="InterPro" id="IPR004843">
    <property type="entry name" value="Calcineurin-like_PHP"/>
</dbReference>
<evidence type="ECO:0000313" key="2">
    <source>
        <dbReference type="EMBL" id="HGK23871.1"/>
    </source>
</evidence>
<reference evidence="2" key="1">
    <citation type="journal article" date="2020" name="mSystems">
        <title>Genome- and Community-Level Interaction Insights into Carbon Utilization and Element Cycling Functions of Hydrothermarchaeota in Hydrothermal Sediment.</title>
        <authorList>
            <person name="Zhou Z."/>
            <person name="Liu Y."/>
            <person name="Xu W."/>
            <person name="Pan J."/>
            <person name="Luo Z.H."/>
            <person name="Li M."/>
        </authorList>
    </citation>
    <scope>NUCLEOTIDE SEQUENCE [LARGE SCALE GENOMIC DNA]</scope>
    <source>
        <strain evidence="2">SpSt-70</strain>
    </source>
</reference>
<sequence>MKILALADIESPNFYERFDISPYRGVEGVISCGDVMPELLTYIATMLNVPVFYVHGNHDEIYLKRAPEGCENIDGRLVEFKGKRILGLGGSIRYSEGRFQFTEKEMEKRIRRLYFKLRKGVDIVVAHSPPAGIHETGDFAHRGFKAFLQLIMKYQPKYFLHGHTHMNYVYNSKRITEVGKTKVINCSGIILLELEE</sequence>
<accession>A0A7V4DYU5</accession>
<dbReference type="InterPro" id="IPR051693">
    <property type="entry name" value="UPF0046_metallophosphoest"/>
</dbReference>
<dbReference type="Gene3D" id="3.60.21.10">
    <property type="match status" value="1"/>
</dbReference>
<dbReference type="OMA" id="DPCHRGF"/>
<dbReference type="EMBL" id="DTDV01000015">
    <property type="protein sequence ID" value="HGK23871.1"/>
    <property type="molecule type" value="Genomic_DNA"/>
</dbReference>
<gene>
    <name evidence="2" type="ORF">ENU78_05430</name>
</gene>
<name>A0A7V4DYU5_DICTH</name>
<evidence type="ECO:0000259" key="1">
    <source>
        <dbReference type="Pfam" id="PF00149"/>
    </source>
</evidence>
<dbReference type="InterPro" id="IPR029052">
    <property type="entry name" value="Metallo-depent_PP-like"/>
</dbReference>
<comment type="caution">
    <text evidence="2">The sequence shown here is derived from an EMBL/GenBank/DDBJ whole genome shotgun (WGS) entry which is preliminary data.</text>
</comment>
<protein>
    <submittedName>
        <fullName evidence="2">Serine/threonine protein phosphatase</fullName>
    </submittedName>
</protein>
<dbReference type="RefSeq" id="WP_012547891.1">
    <property type="nucleotide sequence ID" value="NZ_VTFL01000006.1"/>
</dbReference>
<organism evidence="2">
    <name type="scientific">Dictyoglomus thermophilum</name>
    <dbReference type="NCBI Taxonomy" id="14"/>
    <lineage>
        <taxon>Bacteria</taxon>
        <taxon>Pseudomonadati</taxon>
        <taxon>Dictyoglomota</taxon>
        <taxon>Dictyoglomia</taxon>
        <taxon>Dictyoglomales</taxon>
        <taxon>Dictyoglomaceae</taxon>
        <taxon>Dictyoglomus</taxon>
    </lineage>
</organism>
<dbReference type="PANTHER" id="PTHR12905">
    <property type="entry name" value="METALLOPHOSPHOESTERASE"/>
    <property type="match status" value="1"/>
</dbReference>
<dbReference type="AlphaFoldDB" id="A0A7V4DYU5"/>
<feature type="domain" description="Calcineurin-like phosphoesterase" evidence="1">
    <location>
        <begin position="31"/>
        <end position="166"/>
    </location>
</feature>
<dbReference type="GO" id="GO:0016787">
    <property type="term" value="F:hydrolase activity"/>
    <property type="evidence" value="ECO:0007669"/>
    <property type="project" value="InterPro"/>
</dbReference>